<evidence type="ECO:0000313" key="3">
    <source>
        <dbReference type="RefSeq" id="XP_025423517.1"/>
    </source>
</evidence>
<name>A0A8B8GM91_9HEMI</name>
<protein>
    <submittedName>
        <fullName evidence="3">Uncharacterized protein LOC112692910</fullName>
    </submittedName>
</protein>
<proteinExistence type="predicted"/>
<keyword evidence="1" id="KW-0732">Signal</keyword>
<evidence type="ECO:0000256" key="1">
    <source>
        <dbReference type="SAM" id="SignalP"/>
    </source>
</evidence>
<gene>
    <name evidence="3" type="primary">LOC112692910</name>
</gene>
<dbReference type="Proteomes" id="UP000694846">
    <property type="component" value="Unplaced"/>
</dbReference>
<dbReference type="RefSeq" id="XP_025423517.1">
    <property type="nucleotide sequence ID" value="XM_025567732.1"/>
</dbReference>
<accession>A0A8B8GM91</accession>
<dbReference type="GeneID" id="112692910"/>
<reference evidence="3" key="1">
    <citation type="submission" date="2025-08" db="UniProtKB">
        <authorList>
            <consortium name="RefSeq"/>
        </authorList>
    </citation>
    <scope>IDENTIFICATION</scope>
    <source>
        <tissue evidence="3">Whole body</tissue>
    </source>
</reference>
<dbReference type="OrthoDB" id="6582884at2759"/>
<evidence type="ECO:0000313" key="2">
    <source>
        <dbReference type="Proteomes" id="UP000694846"/>
    </source>
</evidence>
<sequence>MYVFPSFVAIFQLYSVVWCHQPVYNYKQTKYFRKLCHIQNEKDECLHNFSDSAGPDQFRRIANEQLVAAQRGERRQRRETPEGCGLYRDPLEVLGSAFPSKVMLNMCEIHLLVQADTLSGLKFTNRGSKTCTDVCVQYSKSMRLEGPVIVTLMQGFCNYSSNSTKLTESDLETTCTCAYQVRCDRQTTVILYTFQTNCNGYVKVLYTDTNKPQRIT</sequence>
<keyword evidence="2" id="KW-1185">Reference proteome</keyword>
<organism evidence="2 3">
    <name type="scientific">Sipha flava</name>
    <name type="common">yellow sugarcane aphid</name>
    <dbReference type="NCBI Taxonomy" id="143950"/>
    <lineage>
        <taxon>Eukaryota</taxon>
        <taxon>Metazoa</taxon>
        <taxon>Ecdysozoa</taxon>
        <taxon>Arthropoda</taxon>
        <taxon>Hexapoda</taxon>
        <taxon>Insecta</taxon>
        <taxon>Pterygota</taxon>
        <taxon>Neoptera</taxon>
        <taxon>Paraneoptera</taxon>
        <taxon>Hemiptera</taxon>
        <taxon>Sternorrhyncha</taxon>
        <taxon>Aphidomorpha</taxon>
        <taxon>Aphidoidea</taxon>
        <taxon>Aphididae</taxon>
        <taxon>Sipha</taxon>
    </lineage>
</organism>
<feature type="signal peptide" evidence="1">
    <location>
        <begin position="1"/>
        <end position="19"/>
    </location>
</feature>
<feature type="chain" id="PRO_5034220010" evidence="1">
    <location>
        <begin position="20"/>
        <end position="216"/>
    </location>
</feature>
<dbReference type="AlphaFoldDB" id="A0A8B8GM91"/>